<comment type="similarity">
    <text evidence="2">Belongs to the methyl-accepting chemotaxis (MCP) protein family.</text>
</comment>
<dbReference type="RefSeq" id="WP_211141555.1">
    <property type="nucleotide sequence ID" value="NZ_JAEEGB010000005.1"/>
</dbReference>
<dbReference type="GO" id="GO:0016020">
    <property type="term" value="C:membrane"/>
    <property type="evidence" value="ECO:0007669"/>
    <property type="project" value="InterPro"/>
</dbReference>
<comment type="caution">
    <text evidence="6">The sequence shown here is derived from an EMBL/GenBank/DDBJ whole genome shotgun (WGS) entry which is preliminary data.</text>
</comment>
<keyword evidence="1 3" id="KW-0807">Transducer</keyword>
<dbReference type="GO" id="GO:0006935">
    <property type="term" value="P:chemotaxis"/>
    <property type="evidence" value="ECO:0007669"/>
    <property type="project" value="InterPro"/>
</dbReference>
<dbReference type="GO" id="GO:0004888">
    <property type="term" value="F:transmembrane signaling receptor activity"/>
    <property type="evidence" value="ECO:0007669"/>
    <property type="project" value="InterPro"/>
</dbReference>
<keyword evidence="7" id="KW-1185">Reference proteome</keyword>
<dbReference type="EMBL" id="JAEEGB010000005">
    <property type="protein sequence ID" value="MBI6872099.1"/>
    <property type="molecule type" value="Genomic_DNA"/>
</dbReference>
<dbReference type="AlphaFoldDB" id="A0A934M0F7"/>
<evidence type="ECO:0000259" key="5">
    <source>
        <dbReference type="PROSITE" id="PS50111"/>
    </source>
</evidence>
<evidence type="ECO:0000256" key="2">
    <source>
        <dbReference type="ARBA" id="ARBA00029447"/>
    </source>
</evidence>
<evidence type="ECO:0000256" key="1">
    <source>
        <dbReference type="ARBA" id="ARBA00023224"/>
    </source>
</evidence>
<dbReference type="InterPro" id="IPR024478">
    <property type="entry name" value="HlyB_4HB_MCP"/>
</dbReference>
<feature type="transmembrane region" description="Helical" evidence="4">
    <location>
        <begin position="12"/>
        <end position="31"/>
    </location>
</feature>
<dbReference type="Pfam" id="PF00015">
    <property type="entry name" value="MCPsignal"/>
    <property type="match status" value="1"/>
</dbReference>
<dbReference type="Pfam" id="PF12729">
    <property type="entry name" value="4HB_MCP_1"/>
    <property type="match status" value="1"/>
</dbReference>
<dbReference type="GO" id="GO:0007165">
    <property type="term" value="P:signal transduction"/>
    <property type="evidence" value="ECO:0007669"/>
    <property type="project" value="UniProtKB-KW"/>
</dbReference>
<dbReference type="InterPro" id="IPR004089">
    <property type="entry name" value="MCPsignal_dom"/>
</dbReference>
<keyword evidence="4" id="KW-1133">Transmembrane helix</keyword>
<dbReference type="Gene3D" id="1.10.287.950">
    <property type="entry name" value="Methyl-accepting chemotaxis protein"/>
    <property type="match status" value="1"/>
</dbReference>
<dbReference type="PANTHER" id="PTHR32089">
    <property type="entry name" value="METHYL-ACCEPTING CHEMOTAXIS PROTEIN MCPB"/>
    <property type="match status" value="1"/>
</dbReference>
<reference evidence="6" key="1">
    <citation type="submission" date="2020-12" db="EMBL/GenBank/DDBJ databases">
        <title>Clostridium thailandense sp. nov., a novel acetogenic bacterium isolated from peat land soil in Thailand.</title>
        <authorList>
            <person name="Chaikitkaew S."/>
            <person name="Birkeland N.K."/>
        </authorList>
    </citation>
    <scope>NUCLEOTIDE SEQUENCE</scope>
    <source>
        <strain evidence="6">DSM 17425</strain>
    </source>
</reference>
<organism evidence="6 7">
    <name type="scientific">Clostridium aciditolerans</name>
    <dbReference type="NCBI Taxonomy" id="339861"/>
    <lineage>
        <taxon>Bacteria</taxon>
        <taxon>Bacillati</taxon>
        <taxon>Bacillota</taxon>
        <taxon>Clostridia</taxon>
        <taxon>Eubacteriales</taxon>
        <taxon>Clostridiaceae</taxon>
        <taxon>Clostridium</taxon>
    </lineage>
</organism>
<protein>
    <submittedName>
        <fullName evidence="6">MCP four helix bundle domain-containing protein</fullName>
    </submittedName>
</protein>
<name>A0A934M0F7_9CLOT</name>
<dbReference type="SMART" id="SM00283">
    <property type="entry name" value="MA"/>
    <property type="match status" value="1"/>
</dbReference>
<accession>A0A934M0F7</accession>
<evidence type="ECO:0000313" key="6">
    <source>
        <dbReference type="EMBL" id="MBI6872099.1"/>
    </source>
</evidence>
<evidence type="ECO:0000256" key="3">
    <source>
        <dbReference type="PROSITE-ProRule" id="PRU00284"/>
    </source>
</evidence>
<feature type="transmembrane region" description="Helical" evidence="4">
    <location>
        <begin position="187"/>
        <end position="207"/>
    </location>
</feature>
<dbReference type="PRINTS" id="PR00260">
    <property type="entry name" value="CHEMTRNSDUCR"/>
</dbReference>
<dbReference type="PROSITE" id="PS50111">
    <property type="entry name" value="CHEMOTAXIS_TRANSDUC_2"/>
    <property type="match status" value="1"/>
</dbReference>
<dbReference type="InterPro" id="IPR004090">
    <property type="entry name" value="Chemotax_Me-accpt_rcpt"/>
</dbReference>
<dbReference type="Proteomes" id="UP000622687">
    <property type="component" value="Unassembled WGS sequence"/>
</dbReference>
<feature type="domain" description="Methyl-accepting transducer" evidence="5">
    <location>
        <begin position="287"/>
        <end position="544"/>
    </location>
</feature>
<gene>
    <name evidence="6" type="ORF">I6U51_05170</name>
</gene>
<dbReference type="SUPFAM" id="SSF58104">
    <property type="entry name" value="Methyl-accepting chemotaxis protein (MCP) signaling domain"/>
    <property type="match status" value="1"/>
</dbReference>
<evidence type="ECO:0000313" key="7">
    <source>
        <dbReference type="Proteomes" id="UP000622687"/>
    </source>
</evidence>
<sequence>MKVSVKGKLFLSFGIIIILTLTLGVYSIFAIKSVKNKSNEINIVWFKGLDTAYAITSAASDLRGREYKHILTSDISNKADVQKSMENYKNIINSKLEEYKKTAVLDEDIRLYNEVKKEWEAYLSIHNKTLELSNNGYTKEAEALTVGDGLVEYNKLSKAEMDLIKFNQDNAQKAYSLNVMVYNRAKLILLSTLIIIILLSVIVSYIIGTGIAKGLKIANGLLDKTGKYDLIYDQEAYEKFKNYKSQDDISLMLEVLTNMRLELRTLINNIKQSSKETVENTESISIIISDTAQVLEGVAKATNEIAQGSTELAKNVQNGSEKLNKLSEEIDKVATSTDIMKNCINITSSANKEGLECVHKLKEAVNDNIMVSEKIAHQIKLLSNKSESIGKITETIKSITSQINLLSLNAAIEAARAGAQGRGFAVVSDEIRKLANETALSTKEIEEIINEVRSEVIIVENQMIETSQVISKTTNASKETEKAFESIDAAIEDIISQITLLIQNICNIDENKNKVVVAISEISAIAEQSASATEEISASIQEEASSIEQISNSAINLKNISTALEELINKFKT</sequence>
<dbReference type="PANTHER" id="PTHR32089:SF112">
    <property type="entry name" value="LYSOZYME-LIKE PROTEIN-RELATED"/>
    <property type="match status" value="1"/>
</dbReference>
<proteinExistence type="inferred from homology"/>
<keyword evidence="4" id="KW-0812">Transmembrane</keyword>
<keyword evidence="4" id="KW-0472">Membrane</keyword>
<evidence type="ECO:0000256" key="4">
    <source>
        <dbReference type="SAM" id="Phobius"/>
    </source>
</evidence>